<evidence type="ECO:0000259" key="2">
    <source>
        <dbReference type="SMART" id="SM01017"/>
    </source>
</evidence>
<feature type="region of interest" description="Disordered" evidence="1">
    <location>
        <begin position="332"/>
        <end position="356"/>
    </location>
</feature>
<feature type="compositionally biased region" description="Acidic residues" evidence="1">
    <location>
        <begin position="594"/>
        <end position="603"/>
    </location>
</feature>
<feature type="compositionally biased region" description="Low complexity" evidence="1">
    <location>
        <begin position="338"/>
        <end position="354"/>
    </location>
</feature>
<dbReference type="OrthoDB" id="7785529at2759"/>
<feature type="domain" description="Arrestin C-terminal-like" evidence="2">
    <location>
        <begin position="167"/>
        <end position="304"/>
    </location>
</feature>
<dbReference type="PANTHER" id="PTHR11188">
    <property type="entry name" value="ARRESTIN DOMAIN CONTAINING PROTEIN"/>
    <property type="match status" value="1"/>
</dbReference>
<evidence type="ECO:0000313" key="4">
    <source>
        <dbReference type="Proteomes" id="UP000646827"/>
    </source>
</evidence>
<dbReference type="InterPro" id="IPR011021">
    <property type="entry name" value="Arrestin-like_N"/>
</dbReference>
<feature type="compositionally biased region" description="Basic and acidic residues" evidence="1">
    <location>
        <begin position="394"/>
        <end position="406"/>
    </location>
</feature>
<gene>
    <name evidence="3" type="ORF">INT45_009093</name>
</gene>
<dbReference type="Gene3D" id="2.60.40.640">
    <property type="match status" value="2"/>
</dbReference>
<dbReference type="SMART" id="SM01017">
    <property type="entry name" value="Arrestin_C"/>
    <property type="match status" value="1"/>
</dbReference>
<dbReference type="InterPro" id="IPR050357">
    <property type="entry name" value="Arrestin_domain-protein"/>
</dbReference>
<feature type="compositionally biased region" description="Polar residues" evidence="1">
    <location>
        <begin position="450"/>
        <end position="465"/>
    </location>
</feature>
<feature type="compositionally biased region" description="Polar residues" evidence="1">
    <location>
        <begin position="555"/>
        <end position="575"/>
    </location>
</feature>
<dbReference type="InterPro" id="IPR014756">
    <property type="entry name" value="Ig_E-set"/>
</dbReference>
<dbReference type="SUPFAM" id="SSF81296">
    <property type="entry name" value="E set domains"/>
    <property type="match status" value="2"/>
</dbReference>
<feature type="compositionally biased region" description="Polar residues" evidence="1">
    <location>
        <begin position="408"/>
        <end position="439"/>
    </location>
</feature>
<name>A0A8H7RWV0_9FUNG</name>
<proteinExistence type="predicted"/>
<dbReference type="GO" id="GO:0015031">
    <property type="term" value="P:protein transport"/>
    <property type="evidence" value="ECO:0007669"/>
    <property type="project" value="TreeGrafter"/>
</dbReference>
<feature type="region of interest" description="Disordered" evidence="1">
    <location>
        <begin position="394"/>
        <end position="516"/>
    </location>
</feature>
<dbReference type="InterPro" id="IPR014752">
    <property type="entry name" value="Arrestin-like_C"/>
</dbReference>
<dbReference type="Pfam" id="PF02752">
    <property type="entry name" value="Arrestin_C"/>
    <property type="match status" value="1"/>
</dbReference>
<comment type="caution">
    <text evidence="3">The sequence shown here is derived from an EMBL/GenBank/DDBJ whole genome shotgun (WGS) entry which is preliminary data.</text>
</comment>
<sequence length="626" mass="70263">MRGRAKSGKTIDIVLNEEKFYFSGDSLQGAVIVHPKNSTKTTQIILRFTGEVVLSVKDKEIITLFQRAQNIQVSPDNDNKTTILEAKQHTFPFNFEVPKGIELPSTMEFAKKAKVRYILTAIHDRPMVPESFCPKAQYIVPILEYIDIEAPQFKFPQGKTASTPSLSSKQCQLKMTIPRTGYSRGDIVTINTIITCSESLVVTKGLRVDLIRIVDIRSGRHRFVKEDVLKTTEHDLNIIGPYNFSQAVSCQMPIPTSTPPTIGYDGMTLRMYYQIRAKVRLTDIIDKPKMVTLELPIAVGTWPLADIPIDDDDDDDSLMMSVASDIDEPISVAHHDNNNNNYVNNSNSNNSKKNSTFRMSGDITAFTLKQKKYQNSTPNIALTPQQTIDEAIIDRSDSKSSKRSESSWHSNQSWDSQPLSRNTSLTTPDKLSSSSSFARTPTLIEPSLAPSLQSTPFSNSTNRNSIHLDHYSPTYHYQQLPQPQQQQYRQSSFFPSATTSTSYPPPPRPYYPAPVPARVHDDPIMMGFSSVPAPPYSIPQNLPSNVPNHTLQPISQTATHQPQAQSMNHHITSSSPPIPQFNVKQPSDTYMIDSSDDSSDDDGDLLRIVRKNKIAEQKRKQQSMRF</sequence>
<evidence type="ECO:0000313" key="3">
    <source>
        <dbReference type="EMBL" id="KAG2217336.1"/>
    </source>
</evidence>
<dbReference type="Pfam" id="PF00339">
    <property type="entry name" value="Arrestin_N"/>
    <property type="match status" value="1"/>
</dbReference>
<dbReference type="EMBL" id="JAEPRB010000306">
    <property type="protein sequence ID" value="KAG2217336.1"/>
    <property type="molecule type" value="Genomic_DNA"/>
</dbReference>
<organism evidence="3 4">
    <name type="scientific">Circinella minor</name>
    <dbReference type="NCBI Taxonomy" id="1195481"/>
    <lineage>
        <taxon>Eukaryota</taxon>
        <taxon>Fungi</taxon>
        <taxon>Fungi incertae sedis</taxon>
        <taxon>Mucoromycota</taxon>
        <taxon>Mucoromycotina</taxon>
        <taxon>Mucoromycetes</taxon>
        <taxon>Mucorales</taxon>
        <taxon>Lichtheimiaceae</taxon>
        <taxon>Circinella</taxon>
    </lineage>
</organism>
<protein>
    <recommendedName>
        <fullName evidence="2">Arrestin C-terminal-like domain-containing protein</fullName>
    </recommendedName>
</protein>
<dbReference type="InterPro" id="IPR011022">
    <property type="entry name" value="Arrestin_C-like"/>
</dbReference>
<accession>A0A8H7RWV0</accession>
<feature type="compositionally biased region" description="Low complexity" evidence="1">
    <location>
        <begin position="473"/>
        <end position="502"/>
    </location>
</feature>
<feature type="compositionally biased region" description="Pro residues" evidence="1">
    <location>
        <begin position="503"/>
        <end position="515"/>
    </location>
</feature>
<dbReference type="GO" id="GO:0005737">
    <property type="term" value="C:cytoplasm"/>
    <property type="evidence" value="ECO:0007669"/>
    <property type="project" value="TreeGrafter"/>
</dbReference>
<reference evidence="3 4" key="1">
    <citation type="submission" date="2020-12" db="EMBL/GenBank/DDBJ databases">
        <title>Metabolic potential, ecology and presence of endohyphal bacteria is reflected in genomic diversity of Mucoromycotina.</title>
        <authorList>
            <person name="Muszewska A."/>
            <person name="Okrasinska A."/>
            <person name="Steczkiewicz K."/>
            <person name="Drgas O."/>
            <person name="Orlowska M."/>
            <person name="Perlinska-Lenart U."/>
            <person name="Aleksandrzak-Piekarczyk T."/>
            <person name="Szatraj K."/>
            <person name="Zielenkiewicz U."/>
            <person name="Pilsyk S."/>
            <person name="Malc E."/>
            <person name="Mieczkowski P."/>
            <person name="Kruszewska J.S."/>
            <person name="Biernat P."/>
            <person name="Pawlowska J."/>
        </authorList>
    </citation>
    <scope>NUCLEOTIDE SEQUENCE [LARGE SCALE GENOMIC DNA]</scope>
    <source>
        <strain evidence="3 4">CBS 142.35</strain>
    </source>
</reference>
<dbReference type="PANTHER" id="PTHR11188:SF17">
    <property type="entry name" value="FI21816P1"/>
    <property type="match status" value="1"/>
</dbReference>
<dbReference type="Proteomes" id="UP000646827">
    <property type="component" value="Unassembled WGS sequence"/>
</dbReference>
<evidence type="ECO:0000256" key="1">
    <source>
        <dbReference type="SAM" id="MobiDB-lite"/>
    </source>
</evidence>
<dbReference type="AlphaFoldDB" id="A0A8H7RWV0"/>
<feature type="region of interest" description="Disordered" evidence="1">
    <location>
        <begin position="555"/>
        <end position="604"/>
    </location>
</feature>
<keyword evidence="4" id="KW-1185">Reference proteome</keyword>